<dbReference type="EMBL" id="UINC01041263">
    <property type="protein sequence ID" value="SVB42292.1"/>
    <property type="molecule type" value="Genomic_DNA"/>
</dbReference>
<proteinExistence type="predicted"/>
<evidence type="ECO:0000256" key="1">
    <source>
        <dbReference type="SAM" id="Coils"/>
    </source>
</evidence>
<feature type="coiled-coil region" evidence="1">
    <location>
        <begin position="19"/>
        <end position="49"/>
    </location>
</feature>
<accession>A0A382DW10</accession>
<gene>
    <name evidence="2" type="ORF">METZ01_LOCUS195146</name>
</gene>
<organism evidence="2">
    <name type="scientific">marine metagenome</name>
    <dbReference type="NCBI Taxonomy" id="408172"/>
    <lineage>
        <taxon>unclassified sequences</taxon>
        <taxon>metagenomes</taxon>
        <taxon>ecological metagenomes</taxon>
    </lineage>
</organism>
<sequence>MSKEGIWQDSKGMKDSEMVKKWTKVLHTVEDAMEQLKHQKTALMKKREDIVNSEETKNG</sequence>
<dbReference type="AlphaFoldDB" id="A0A382DW10"/>
<protein>
    <submittedName>
        <fullName evidence="2">Uncharacterized protein</fullName>
    </submittedName>
</protein>
<reference evidence="2" key="1">
    <citation type="submission" date="2018-05" db="EMBL/GenBank/DDBJ databases">
        <authorList>
            <person name="Lanie J.A."/>
            <person name="Ng W.-L."/>
            <person name="Kazmierczak K.M."/>
            <person name="Andrzejewski T.M."/>
            <person name="Davidsen T.M."/>
            <person name="Wayne K.J."/>
            <person name="Tettelin H."/>
            <person name="Glass J.I."/>
            <person name="Rusch D."/>
            <person name="Podicherti R."/>
            <person name="Tsui H.-C.T."/>
            <person name="Winkler M.E."/>
        </authorList>
    </citation>
    <scope>NUCLEOTIDE SEQUENCE</scope>
</reference>
<name>A0A382DW10_9ZZZZ</name>
<keyword evidence="1" id="KW-0175">Coiled coil</keyword>
<evidence type="ECO:0000313" key="2">
    <source>
        <dbReference type="EMBL" id="SVB42292.1"/>
    </source>
</evidence>